<feature type="transmembrane region" description="Helical" evidence="1">
    <location>
        <begin position="42"/>
        <end position="59"/>
    </location>
</feature>
<dbReference type="EMBL" id="JAIQCV010000009">
    <property type="protein sequence ID" value="KAH1063394.1"/>
    <property type="molecule type" value="Genomic_DNA"/>
</dbReference>
<keyword evidence="1" id="KW-1133">Transmembrane helix</keyword>
<name>A0A9D3UXT0_9ROSI</name>
<keyword evidence="1" id="KW-0472">Membrane</keyword>
<evidence type="ECO:0000313" key="2">
    <source>
        <dbReference type="EMBL" id="KAH1063394.1"/>
    </source>
</evidence>
<sequence length="123" mass="13324">MNVQALAMAITKLKSVMLTVIPPSANLIVNIVNQTVMVLDQLVTILVSLVVMAVCFISMERAISISVWCPIPISKSMVTSSVIDPLIEPGTSLGFKRLASYSTLILSPLKPSKLQHGTMKWSI</sequence>
<dbReference type="AlphaFoldDB" id="A0A9D3UXT0"/>
<proteinExistence type="predicted"/>
<protein>
    <submittedName>
        <fullName evidence="2">Uncharacterized protein</fullName>
    </submittedName>
</protein>
<organism evidence="2 3">
    <name type="scientific">Gossypium stocksii</name>
    <dbReference type="NCBI Taxonomy" id="47602"/>
    <lineage>
        <taxon>Eukaryota</taxon>
        <taxon>Viridiplantae</taxon>
        <taxon>Streptophyta</taxon>
        <taxon>Embryophyta</taxon>
        <taxon>Tracheophyta</taxon>
        <taxon>Spermatophyta</taxon>
        <taxon>Magnoliopsida</taxon>
        <taxon>eudicotyledons</taxon>
        <taxon>Gunneridae</taxon>
        <taxon>Pentapetalae</taxon>
        <taxon>rosids</taxon>
        <taxon>malvids</taxon>
        <taxon>Malvales</taxon>
        <taxon>Malvaceae</taxon>
        <taxon>Malvoideae</taxon>
        <taxon>Gossypium</taxon>
    </lineage>
</organism>
<keyword evidence="1" id="KW-0812">Transmembrane</keyword>
<evidence type="ECO:0000256" key="1">
    <source>
        <dbReference type="SAM" id="Phobius"/>
    </source>
</evidence>
<reference evidence="2 3" key="1">
    <citation type="journal article" date="2021" name="Plant Biotechnol. J.">
        <title>Multi-omics assisted identification of the key and species-specific regulatory components of drought-tolerant mechanisms in Gossypium stocksii.</title>
        <authorList>
            <person name="Yu D."/>
            <person name="Ke L."/>
            <person name="Zhang D."/>
            <person name="Wu Y."/>
            <person name="Sun Y."/>
            <person name="Mei J."/>
            <person name="Sun J."/>
            <person name="Sun Y."/>
        </authorList>
    </citation>
    <scope>NUCLEOTIDE SEQUENCE [LARGE SCALE GENOMIC DNA]</scope>
    <source>
        <strain evidence="3">cv. E1</strain>
        <tissue evidence="2">Leaf</tissue>
    </source>
</reference>
<accession>A0A9D3UXT0</accession>
<comment type="caution">
    <text evidence="2">The sequence shown here is derived from an EMBL/GenBank/DDBJ whole genome shotgun (WGS) entry which is preliminary data.</text>
</comment>
<dbReference type="Proteomes" id="UP000828251">
    <property type="component" value="Unassembled WGS sequence"/>
</dbReference>
<evidence type="ECO:0000313" key="3">
    <source>
        <dbReference type="Proteomes" id="UP000828251"/>
    </source>
</evidence>
<keyword evidence="3" id="KW-1185">Reference proteome</keyword>
<gene>
    <name evidence="2" type="ORF">J1N35_028381</name>
</gene>